<keyword evidence="1" id="KW-0812">Transmembrane</keyword>
<accession>A0A6A6J9C7</accession>
<keyword evidence="1" id="KW-0472">Membrane</keyword>
<dbReference type="GeneID" id="54546546"/>
<protein>
    <submittedName>
        <fullName evidence="2">Uncharacterized protein</fullName>
    </submittedName>
</protein>
<keyword evidence="3" id="KW-1185">Reference proteome</keyword>
<dbReference type="Proteomes" id="UP000800097">
    <property type="component" value="Unassembled WGS sequence"/>
</dbReference>
<organism evidence="2 3">
    <name type="scientific">Westerdykella ornata</name>
    <dbReference type="NCBI Taxonomy" id="318751"/>
    <lineage>
        <taxon>Eukaryota</taxon>
        <taxon>Fungi</taxon>
        <taxon>Dikarya</taxon>
        <taxon>Ascomycota</taxon>
        <taxon>Pezizomycotina</taxon>
        <taxon>Dothideomycetes</taxon>
        <taxon>Pleosporomycetidae</taxon>
        <taxon>Pleosporales</taxon>
        <taxon>Sporormiaceae</taxon>
        <taxon>Westerdykella</taxon>
    </lineage>
</organism>
<dbReference type="RefSeq" id="XP_033650719.1">
    <property type="nucleotide sequence ID" value="XM_033793371.1"/>
</dbReference>
<sequence length="176" mass="20150">MHPRPFLPLFFFFSFFFPLSLFLPLVLFDVLLLLSFNTRRPIYRLSNRTMPHITLLISVIASRVPRQQEKIELRRIRAEGDSRTEKKSRAERVEAIIGKIKDVLRRRKGYGFADGRTHVKTILIGILLTKKSTRGPTTMNCPSVAIPFLPLAFSGSRSLEQDEFQQTGNKEGCVDG</sequence>
<keyword evidence="1" id="KW-1133">Transmembrane helix</keyword>
<name>A0A6A6J9C7_WESOR</name>
<reference evidence="2" key="1">
    <citation type="journal article" date="2020" name="Stud. Mycol.">
        <title>101 Dothideomycetes genomes: a test case for predicting lifestyles and emergence of pathogens.</title>
        <authorList>
            <person name="Haridas S."/>
            <person name="Albert R."/>
            <person name="Binder M."/>
            <person name="Bloem J."/>
            <person name="Labutti K."/>
            <person name="Salamov A."/>
            <person name="Andreopoulos B."/>
            <person name="Baker S."/>
            <person name="Barry K."/>
            <person name="Bills G."/>
            <person name="Bluhm B."/>
            <person name="Cannon C."/>
            <person name="Castanera R."/>
            <person name="Culley D."/>
            <person name="Daum C."/>
            <person name="Ezra D."/>
            <person name="Gonzalez J."/>
            <person name="Henrissat B."/>
            <person name="Kuo A."/>
            <person name="Liang C."/>
            <person name="Lipzen A."/>
            <person name="Lutzoni F."/>
            <person name="Magnuson J."/>
            <person name="Mondo S."/>
            <person name="Nolan M."/>
            <person name="Ohm R."/>
            <person name="Pangilinan J."/>
            <person name="Park H.-J."/>
            <person name="Ramirez L."/>
            <person name="Alfaro M."/>
            <person name="Sun H."/>
            <person name="Tritt A."/>
            <person name="Yoshinaga Y."/>
            <person name="Zwiers L.-H."/>
            <person name="Turgeon B."/>
            <person name="Goodwin S."/>
            <person name="Spatafora J."/>
            <person name="Crous P."/>
            <person name="Grigoriev I."/>
        </authorList>
    </citation>
    <scope>NUCLEOTIDE SEQUENCE</scope>
    <source>
        <strain evidence="2">CBS 379.55</strain>
    </source>
</reference>
<dbReference type="AlphaFoldDB" id="A0A6A6J9C7"/>
<proteinExistence type="predicted"/>
<evidence type="ECO:0000313" key="3">
    <source>
        <dbReference type="Proteomes" id="UP000800097"/>
    </source>
</evidence>
<evidence type="ECO:0000256" key="1">
    <source>
        <dbReference type="SAM" id="Phobius"/>
    </source>
</evidence>
<gene>
    <name evidence="2" type="ORF">EI97DRAFT_163006</name>
</gene>
<feature type="transmembrane region" description="Helical" evidence="1">
    <location>
        <begin position="6"/>
        <end position="34"/>
    </location>
</feature>
<dbReference type="EMBL" id="ML986512">
    <property type="protein sequence ID" value="KAF2273180.1"/>
    <property type="molecule type" value="Genomic_DNA"/>
</dbReference>
<evidence type="ECO:0000313" key="2">
    <source>
        <dbReference type="EMBL" id="KAF2273180.1"/>
    </source>
</evidence>